<evidence type="ECO:0000256" key="1">
    <source>
        <dbReference type="ARBA" id="ARBA00000085"/>
    </source>
</evidence>
<evidence type="ECO:0000313" key="14">
    <source>
        <dbReference type="EMBL" id="MBB5788921.1"/>
    </source>
</evidence>
<protein>
    <recommendedName>
        <fullName evidence="3">histidine kinase</fullName>
        <ecNumber evidence="3">2.7.13.3</ecNumber>
    </recommendedName>
</protein>
<evidence type="ECO:0000256" key="9">
    <source>
        <dbReference type="ARBA" id="ARBA00023012"/>
    </source>
</evidence>
<evidence type="ECO:0000256" key="4">
    <source>
        <dbReference type="ARBA" id="ARBA00022553"/>
    </source>
</evidence>
<dbReference type="CDD" id="cd00075">
    <property type="entry name" value="HATPase"/>
    <property type="match status" value="1"/>
</dbReference>
<dbReference type="SMART" id="SM00304">
    <property type="entry name" value="HAMP"/>
    <property type="match status" value="1"/>
</dbReference>
<dbReference type="InterPro" id="IPR036890">
    <property type="entry name" value="HATPase_C_sf"/>
</dbReference>
<feature type="transmembrane region" description="Helical" evidence="11">
    <location>
        <begin position="21"/>
        <end position="44"/>
    </location>
</feature>
<dbReference type="PANTHER" id="PTHR45436:SF5">
    <property type="entry name" value="SENSOR HISTIDINE KINASE TRCS"/>
    <property type="match status" value="1"/>
</dbReference>
<feature type="domain" description="HAMP" evidence="13">
    <location>
        <begin position="194"/>
        <end position="246"/>
    </location>
</feature>
<gene>
    <name evidence="14" type="ORF">HD601_003496</name>
</gene>
<evidence type="ECO:0000313" key="15">
    <source>
        <dbReference type="Proteomes" id="UP000542813"/>
    </source>
</evidence>
<dbReference type="Pfam" id="PF00672">
    <property type="entry name" value="HAMP"/>
    <property type="match status" value="1"/>
</dbReference>
<dbReference type="Pfam" id="PF00512">
    <property type="entry name" value="HisKA"/>
    <property type="match status" value="1"/>
</dbReference>
<sequence>MMARARLRRPSWRRPGLRNQVVLWFGLLGFALSVLLAVVVWVLLSRFLATEQESTALTETSANATAIQRGLQASEQDIDGLLAGLPAADGRTAALLRWSGDWHATPSGLDPSSVLPDDLLSTVEGGRPAQSRVSVDGTTQLAVALPLSRPDDVYVELYSLSSLNRVLLLLAVSLVAGVVLTTALGLAVGRAAGRRALRPLASVTRSAAAIAGGDLGARLEAGDDPDLMELATSFNRTAEALQRRVEADTRFAADVSHELRTPLTTMLNSMDLLQARRSELPEALREPLELLAGELERFRRLVLDLLEISRDSSSDADDQGAREIVVIGDLVRYAADTAAGRPVTVVDDDVADVLVRADKRRLERVIANLVDNAESHGGGVVAVRVALGAESGSGVRVEVDDGGPGVPADRRERIFERFARDGVSGGRDGRGVGLGLAIVARHVQWHGGTVSVVDRPGGGARFVVDLPVVRSSSAGWRP</sequence>
<organism evidence="14 15">
    <name type="scientific">Jiangella mangrovi</name>
    <dbReference type="NCBI Taxonomy" id="1524084"/>
    <lineage>
        <taxon>Bacteria</taxon>
        <taxon>Bacillati</taxon>
        <taxon>Actinomycetota</taxon>
        <taxon>Actinomycetes</taxon>
        <taxon>Jiangellales</taxon>
        <taxon>Jiangellaceae</taxon>
        <taxon>Jiangella</taxon>
    </lineage>
</organism>
<dbReference type="InterPro" id="IPR003661">
    <property type="entry name" value="HisK_dim/P_dom"/>
</dbReference>
<dbReference type="CDD" id="cd06225">
    <property type="entry name" value="HAMP"/>
    <property type="match status" value="1"/>
</dbReference>
<dbReference type="InterPro" id="IPR004358">
    <property type="entry name" value="Sig_transdc_His_kin-like_C"/>
</dbReference>
<dbReference type="Proteomes" id="UP000542813">
    <property type="component" value="Unassembled WGS sequence"/>
</dbReference>
<dbReference type="GO" id="GO:0005886">
    <property type="term" value="C:plasma membrane"/>
    <property type="evidence" value="ECO:0007669"/>
    <property type="project" value="UniProtKB-SubCell"/>
</dbReference>
<dbReference type="SUPFAM" id="SSF55874">
    <property type="entry name" value="ATPase domain of HSP90 chaperone/DNA topoisomerase II/histidine kinase"/>
    <property type="match status" value="1"/>
</dbReference>
<comment type="catalytic activity">
    <reaction evidence="1">
        <text>ATP + protein L-histidine = ADP + protein N-phospho-L-histidine.</text>
        <dbReference type="EC" id="2.7.13.3"/>
    </reaction>
</comment>
<dbReference type="InterPro" id="IPR003594">
    <property type="entry name" value="HATPase_dom"/>
</dbReference>
<name>A0A7W9LM64_9ACTN</name>
<dbReference type="Pfam" id="PF02518">
    <property type="entry name" value="HATPase_c"/>
    <property type="match status" value="1"/>
</dbReference>
<evidence type="ECO:0000256" key="7">
    <source>
        <dbReference type="ARBA" id="ARBA00022777"/>
    </source>
</evidence>
<evidence type="ECO:0000256" key="6">
    <source>
        <dbReference type="ARBA" id="ARBA00022692"/>
    </source>
</evidence>
<keyword evidence="6 11" id="KW-0812">Transmembrane</keyword>
<proteinExistence type="predicted"/>
<evidence type="ECO:0000256" key="11">
    <source>
        <dbReference type="SAM" id="Phobius"/>
    </source>
</evidence>
<feature type="transmembrane region" description="Helical" evidence="11">
    <location>
        <begin position="166"/>
        <end position="188"/>
    </location>
</feature>
<keyword evidence="5" id="KW-0808">Transferase</keyword>
<comment type="subcellular location">
    <subcellularLocation>
        <location evidence="2">Cell membrane</location>
    </subcellularLocation>
</comment>
<dbReference type="InterPro" id="IPR036097">
    <property type="entry name" value="HisK_dim/P_sf"/>
</dbReference>
<accession>A0A7W9LM64</accession>
<dbReference type="InterPro" id="IPR005467">
    <property type="entry name" value="His_kinase_dom"/>
</dbReference>
<dbReference type="CDD" id="cd00082">
    <property type="entry name" value="HisKA"/>
    <property type="match status" value="1"/>
</dbReference>
<keyword evidence="10 11" id="KW-0472">Membrane</keyword>
<feature type="domain" description="Histidine kinase" evidence="12">
    <location>
        <begin position="254"/>
        <end position="470"/>
    </location>
</feature>
<dbReference type="InterPro" id="IPR050428">
    <property type="entry name" value="TCS_sensor_his_kinase"/>
</dbReference>
<dbReference type="PRINTS" id="PR00344">
    <property type="entry name" value="BCTRLSENSOR"/>
</dbReference>
<dbReference type="SUPFAM" id="SSF158472">
    <property type="entry name" value="HAMP domain-like"/>
    <property type="match status" value="1"/>
</dbReference>
<evidence type="ECO:0000256" key="2">
    <source>
        <dbReference type="ARBA" id="ARBA00004236"/>
    </source>
</evidence>
<dbReference type="AlphaFoldDB" id="A0A7W9LM64"/>
<dbReference type="SMART" id="SM00387">
    <property type="entry name" value="HATPase_c"/>
    <property type="match status" value="1"/>
</dbReference>
<evidence type="ECO:0000256" key="3">
    <source>
        <dbReference type="ARBA" id="ARBA00012438"/>
    </source>
</evidence>
<evidence type="ECO:0000256" key="8">
    <source>
        <dbReference type="ARBA" id="ARBA00022989"/>
    </source>
</evidence>
<evidence type="ECO:0000259" key="12">
    <source>
        <dbReference type="PROSITE" id="PS50109"/>
    </source>
</evidence>
<evidence type="ECO:0000256" key="5">
    <source>
        <dbReference type="ARBA" id="ARBA00022679"/>
    </source>
</evidence>
<keyword evidence="8 11" id="KW-1133">Transmembrane helix</keyword>
<dbReference type="PROSITE" id="PS50109">
    <property type="entry name" value="HIS_KIN"/>
    <property type="match status" value="1"/>
</dbReference>
<keyword evidence="15" id="KW-1185">Reference proteome</keyword>
<evidence type="ECO:0000259" key="13">
    <source>
        <dbReference type="PROSITE" id="PS50885"/>
    </source>
</evidence>
<dbReference type="SUPFAM" id="SSF47384">
    <property type="entry name" value="Homodimeric domain of signal transducing histidine kinase"/>
    <property type="match status" value="1"/>
</dbReference>
<keyword evidence="4" id="KW-0597">Phosphoprotein</keyword>
<dbReference type="PANTHER" id="PTHR45436">
    <property type="entry name" value="SENSOR HISTIDINE KINASE YKOH"/>
    <property type="match status" value="1"/>
</dbReference>
<dbReference type="Gene3D" id="6.10.340.10">
    <property type="match status" value="1"/>
</dbReference>
<keyword evidence="9" id="KW-0902">Two-component regulatory system</keyword>
<dbReference type="PROSITE" id="PS50885">
    <property type="entry name" value="HAMP"/>
    <property type="match status" value="1"/>
</dbReference>
<dbReference type="GO" id="GO:0000155">
    <property type="term" value="F:phosphorelay sensor kinase activity"/>
    <property type="evidence" value="ECO:0007669"/>
    <property type="project" value="InterPro"/>
</dbReference>
<dbReference type="InterPro" id="IPR003660">
    <property type="entry name" value="HAMP_dom"/>
</dbReference>
<dbReference type="SMART" id="SM00388">
    <property type="entry name" value="HisKA"/>
    <property type="match status" value="1"/>
</dbReference>
<dbReference type="EMBL" id="JACHMM010000001">
    <property type="protein sequence ID" value="MBB5788921.1"/>
    <property type="molecule type" value="Genomic_DNA"/>
</dbReference>
<evidence type="ECO:0000256" key="10">
    <source>
        <dbReference type="ARBA" id="ARBA00023136"/>
    </source>
</evidence>
<reference evidence="14 15" key="1">
    <citation type="submission" date="2020-08" db="EMBL/GenBank/DDBJ databases">
        <title>Sequencing the genomes of 1000 actinobacteria strains.</title>
        <authorList>
            <person name="Klenk H.-P."/>
        </authorList>
    </citation>
    <scope>NUCLEOTIDE SEQUENCE [LARGE SCALE GENOMIC DNA]</scope>
    <source>
        <strain evidence="14 15">DSM 102122</strain>
    </source>
</reference>
<comment type="caution">
    <text evidence="14">The sequence shown here is derived from an EMBL/GenBank/DDBJ whole genome shotgun (WGS) entry which is preliminary data.</text>
</comment>
<dbReference type="Gene3D" id="1.10.287.130">
    <property type="match status" value="1"/>
</dbReference>
<dbReference type="Gene3D" id="3.30.565.10">
    <property type="entry name" value="Histidine kinase-like ATPase, C-terminal domain"/>
    <property type="match status" value="1"/>
</dbReference>
<dbReference type="EC" id="2.7.13.3" evidence="3"/>
<keyword evidence="7 14" id="KW-0418">Kinase</keyword>